<reference evidence="3" key="1">
    <citation type="submission" date="2012-11" db="EMBL/GenBank/DDBJ databases">
        <authorList>
            <person name="Lucero-Rivera Y.E."/>
            <person name="Tovar-Ramirez D."/>
        </authorList>
    </citation>
    <scope>NUCLEOTIDE SEQUENCE [LARGE SCALE GENOMIC DNA]</scope>
    <source>
        <strain evidence="3">Araruama</strain>
    </source>
</reference>
<proteinExistence type="predicted"/>
<dbReference type="Gene3D" id="3.40.50.970">
    <property type="match status" value="1"/>
</dbReference>
<dbReference type="SMART" id="SM00861">
    <property type="entry name" value="Transket_pyr"/>
    <property type="match status" value="1"/>
</dbReference>
<evidence type="ECO:0000313" key="3">
    <source>
        <dbReference type="Proteomes" id="UP000189670"/>
    </source>
</evidence>
<dbReference type="InterPro" id="IPR005475">
    <property type="entry name" value="Transketolase-like_Pyr-bd"/>
</dbReference>
<dbReference type="PANTHER" id="PTHR43825">
    <property type="entry name" value="PYRUVATE DEHYDROGENASE E1 COMPONENT"/>
    <property type="match status" value="1"/>
</dbReference>
<evidence type="ECO:0000313" key="2">
    <source>
        <dbReference type="EMBL" id="ETR72787.1"/>
    </source>
</evidence>
<dbReference type="InterPro" id="IPR051157">
    <property type="entry name" value="PDH/Transketolase"/>
</dbReference>
<dbReference type="SUPFAM" id="SSF52922">
    <property type="entry name" value="TK C-terminal domain-like"/>
    <property type="match status" value="1"/>
</dbReference>
<accession>A0A1V1PD29</accession>
<evidence type="ECO:0000259" key="1">
    <source>
        <dbReference type="SMART" id="SM00861"/>
    </source>
</evidence>
<dbReference type="EMBL" id="ATBP01000113">
    <property type="protein sequence ID" value="ETR72787.1"/>
    <property type="molecule type" value="Genomic_DNA"/>
</dbReference>
<dbReference type="InterPro" id="IPR009014">
    <property type="entry name" value="Transketo_C/PFOR_II"/>
</dbReference>
<dbReference type="Pfam" id="PF02780">
    <property type="entry name" value="Transketolase_C"/>
    <property type="match status" value="1"/>
</dbReference>
<feature type="domain" description="Transketolase-like pyrimidine-binding" evidence="1">
    <location>
        <begin position="2"/>
        <end position="168"/>
    </location>
</feature>
<gene>
    <name evidence="2" type="ORF">OMM_01452</name>
</gene>
<dbReference type="InterPro" id="IPR029061">
    <property type="entry name" value="THDP-binding"/>
</dbReference>
<dbReference type="InterPro" id="IPR033248">
    <property type="entry name" value="Transketolase_C"/>
</dbReference>
<dbReference type="Gene3D" id="3.40.50.920">
    <property type="match status" value="1"/>
</dbReference>
<protein>
    <submittedName>
        <fullName evidence="2">Transketolase</fullName>
    </submittedName>
</protein>
<organism evidence="2 3">
    <name type="scientific">Candidatus Magnetoglobus multicellularis str. Araruama</name>
    <dbReference type="NCBI Taxonomy" id="890399"/>
    <lineage>
        <taxon>Bacteria</taxon>
        <taxon>Pseudomonadati</taxon>
        <taxon>Thermodesulfobacteriota</taxon>
        <taxon>Desulfobacteria</taxon>
        <taxon>Desulfobacterales</taxon>
        <taxon>Desulfobacteraceae</taxon>
        <taxon>Candidatus Magnetoglobus</taxon>
    </lineage>
</organism>
<dbReference type="PANTHER" id="PTHR43825:SF5">
    <property type="entry name" value="HYPOTHETICAL TRANSKETOLASE FAMILY PROTEIN"/>
    <property type="match status" value="1"/>
</dbReference>
<dbReference type="AlphaFoldDB" id="A0A1V1PD29"/>
<sequence>MKSMHNELIKAIYELMHHRKDIYFLSSDFGAPALDALRVTFKDRFINVGIAEQNLINLSAGLALEGFTVFAYGMAAFISTRAYEQIRTNLSLHACFKSLNVNIISVGAGLSYDKSGPTHHCLDDISLIRLLPNIELFSPCDWVTTKKLLGYCCDVSCPKYLRLDRYPQNALYAENNEYNFKKGYHQMASGRHGAIISTGIMTHNALHARQILQEKQIEFAVFDVFNLKTFDALSMYMAIKAYDFILTIEEGFTGLSGLDSCIFNLLRMDSNQKTTFMSLGIKNAHIFELGRMDIHGKYGLSPEKIANKIIEVSKKNGCVNQR</sequence>
<dbReference type="SUPFAM" id="SSF52518">
    <property type="entry name" value="Thiamin diphosphate-binding fold (THDP-binding)"/>
    <property type="match status" value="1"/>
</dbReference>
<dbReference type="CDD" id="cd07033">
    <property type="entry name" value="TPP_PYR_DXS_TK_like"/>
    <property type="match status" value="1"/>
</dbReference>
<comment type="caution">
    <text evidence="2">The sequence shown here is derived from an EMBL/GenBank/DDBJ whole genome shotgun (WGS) entry which is preliminary data.</text>
</comment>
<dbReference type="Pfam" id="PF02779">
    <property type="entry name" value="Transket_pyr"/>
    <property type="match status" value="1"/>
</dbReference>
<dbReference type="Proteomes" id="UP000189670">
    <property type="component" value="Unassembled WGS sequence"/>
</dbReference>
<name>A0A1V1PD29_9BACT</name>